<gene>
    <name evidence="2" type="ORF">J2793_007011</name>
</gene>
<dbReference type="SUPFAM" id="SSF46785">
    <property type="entry name" value="Winged helix' DNA-binding domain"/>
    <property type="match status" value="1"/>
</dbReference>
<accession>A0AB73IPD8</accession>
<dbReference type="GO" id="GO:0003677">
    <property type="term" value="F:DNA binding"/>
    <property type="evidence" value="ECO:0007669"/>
    <property type="project" value="UniProtKB-KW"/>
</dbReference>
<keyword evidence="2" id="KW-0238">DNA-binding</keyword>
<dbReference type="AlphaFoldDB" id="A0AB73IPD8"/>
<dbReference type="Gene3D" id="1.10.10.10">
    <property type="entry name" value="Winged helix-like DNA-binding domain superfamily/Winged helix DNA-binding domain"/>
    <property type="match status" value="1"/>
</dbReference>
<dbReference type="PROSITE" id="PS50995">
    <property type="entry name" value="HTH_MARR_2"/>
    <property type="match status" value="1"/>
</dbReference>
<name>A0AB73IPD8_9BURK</name>
<evidence type="ECO:0000313" key="3">
    <source>
        <dbReference type="Proteomes" id="UP001229486"/>
    </source>
</evidence>
<dbReference type="SMART" id="SM00347">
    <property type="entry name" value="HTH_MARR"/>
    <property type="match status" value="1"/>
</dbReference>
<dbReference type="InterPro" id="IPR036388">
    <property type="entry name" value="WH-like_DNA-bd_sf"/>
</dbReference>
<dbReference type="PANTHER" id="PTHR33164:SF95">
    <property type="entry name" value="TRANSCRIPTIONAL REGULATOR"/>
    <property type="match status" value="1"/>
</dbReference>
<dbReference type="GO" id="GO:0003700">
    <property type="term" value="F:DNA-binding transcription factor activity"/>
    <property type="evidence" value="ECO:0007669"/>
    <property type="project" value="InterPro"/>
</dbReference>
<sequence>MPDKDGGILVFPERAATLRMRRIESLPARLAMRKRNAAGASRPPLHLYEEPGHLIRRANQIAVAMFYEKLGRDITPVQYAVLRMLEENPGLDQVTLAQKVALDTSTTADIAARLESKGWIVRKMLPRRQRSLALTPEGAALLAELTPRVHDLRDSLFEGMGEEDALDLMRLLSKFVYLNNEQSRAPLRDGFKKPQRVC</sequence>
<organism evidence="2 3">
    <name type="scientific">Paraburkholderia caledonica</name>
    <dbReference type="NCBI Taxonomy" id="134536"/>
    <lineage>
        <taxon>Bacteria</taxon>
        <taxon>Pseudomonadati</taxon>
        <taxon>Pseudomonadota</taxon>
        <taxon>Betaproteobacteria</taxon>
        <taxon>Burkholderiales</taxon>
        <taxon>Burkholderiaceae</taxon>
        <taxon>Paraburkholderia</taxon>
    </lineage>
</organism>
<dbReference type="PANTHER" id="PTHR33164">
    <property type="entry name" value="TRANSCRIPTIONAL REGULATOR, MARR FAMILY"/>
    <property type="match status" value="1"/>
</dbReference>
<evidence type="ECO:0000313" key="2">
    <source>
        <dbReference type="EMBL" id="MDP9651536.1"/>
    </source>
</evidence>
<dbReference type="EMBL" id="JAURTK010000022">
    <property type="protein sequence ID" value="MDP9651536.1"/>
    <property type="molecule type" value="Genomic_DNA"/>
</dbReference>
<dbReference type="GO" id="GO:0006950">
    <property type="term" value="P:response to stress"/>
    <property type="evidence" value="ECO:0007669"/>
    <property type="project" value="TreeGrafter"/>
</dbReference>
<dbReference type="InterPro" id="IPR039422">
    <property type="entry name" value="MarR/SlyA-like"/>
</dbReference>
<protein>
    <submittedName>
        <fullName evidence="2">DNA-binding MarR family transcriptional regulator</fullName>
    </submittedName>
</protein>
<feature type="domain" description="HTH marR-type" evidence="1">
    <location>
        <begin position="48"/>
        <end position="177"/>
    </location>
</feature>
<reference evidence="2" key="1">
    <citation type="submission" date="2023-07" db="EMBL/GenBank/DDBJ databases">
        <title>Sorghum-associated microbial communities from plants grown in Nebraska, USA.</title>
        <authorList>
            <person name="Schachtman D."/>
        </authorList>
    </citation>
    <scope>NUCLEOTIDE SEQUENCE</scope>
    <source>
        <strain evidence="2">DS1061</strain>
    </source>
</reference>
<dbReference type="InterPro" id="IPR036390">
    <property type="entry name" value="WH_DNA-bd_sf"/>
</dbReference>
<proteinExistence type="predicted"/>
<dbReference type="Pfam" id="PF01047">
    <property type="entry name" value="MarR"/>
    <property type="match status" value="1"/>
</dbReference>
<dbReference type="InterPro" id="IPR000835">
    <property type="entry name" value="HTH_MarR-typ"/>
</dbReference>
<evidence type="ECO:0000259" key="1">
    <source>
        <dbReference type="PROSITE" id="PS50995"/>
    </source>
</evidence>
<comment type="caution">
    <text evidence="2">The sequence shown here is derived from an EMBL/GenBank/DDBJ whole genome shotgun (WGS) entry which is preliminary data.</text>
</comment>
<dbReference type="Proteomes" id="UP001229486">
    <property type="component" value="Unassembled WGS sequence"/>
</dbReference>